<gene>
    <name evidence="1" type="ORF">MENT_LOCUS5192</name>
</gene>
<evidence type="ECO:0000313" key="1">
    <source>
        <dbReference type="EMBL" id="CAD2136692.1"/>
    </source>
</evidence>
<reference evidence="1 2" key="1">
    <citation type="submission" date="2020-08" db="EMBL/GenBank/DDBJ databases">
        <authorList>
            <person name="Koutsovoulos G."/>
            <person name="Danchin GJ E."/>
        </authorList>
    </citation>
    <scope>NUCLEOTIDE SEQUENCE [LARGE SCALE GENOMIC DNA]</scope>
</reference>
<dbReference type="Proteomes" id="UP000580250">
    <property type="component" value="Unassembled WGS sequence"/>
</dbReference>
<comment type="caution">
    <text evidence="1">The sequence shown here is derived from an EMBL/GenBank/DDBJ whole genome shotgun (WGS) entry which is preliminary data.</text>
</comment>
<proteinExistence type="predicted"/>
<name>A0A6V7TXF6_MELEN</name>
<organism evidence="1 2">
    <name type="scientific">Meloidogyne enterolobii</name>
    <name type="common">Root-knot nematode worm</name>
    <name type="synonym">Meloidogyne mayaguensis</name>
    <dbReference type="NCBI Taxonomy" id="390850"/>
    <lineage>
        <taxon>Eukaryota</taxon>
        <taxon>Metazoa</taxon>
        <taxon>Ecdysozoa</taxon>
        <taxon>Nematoda</taxon>
        <taxon>Chromadorea</taxon>
        <taxon>Rhabditida</taxon>
        <taxon>Tylenchina</taxon>
        <taxon>Tylenchomorpha</taxon>
        <taxon>Tylenchoidea</taxon>
        <taxon>Meloidogynidae</taxon>
        <taxon>Meloidogyninae</taxon>
        <taxon>Meloidogyne</taxon>
    </lineage>
</organism>
<evidence type="ECO:0000313" key="2">
    <source>
        <dbReference type="Proteomes" id="UP000580250"/>
    </source>
</evidence>
<dbReference type="EMBL" id="CAJEWN010000018">
    <property type="protein sequence ID" value="CAD2136692.1"/>
    <property type="molecule type" value="Genomic_DNA"/>
</dbReference>
<accession>A0A6V7TXF6</accession>
<dbReference type="AlphaFoldDB" id="A0A6V7TXF6"/>
<protein>
    <submittedName>
        <fullName evidence="1">Uncharacterized protein</fullName>
    </submittedName>
</protein>
<sequence>MTKLRPDKTSTDKTSNYQNFVQTKLRMTKTSSRQNFVRQKLRPTKTSTKDIQNMRRIFLKKYIGSSGRVS</sequence>